<reference evidence="4" key="1">
    <citation type="journal article" date="2019" name="Int. J. Syst. Evol. Microbiol.">
        <title>The Global Catalogue of Microorganisms (GCM) 10K type strain sequencing project: providing services to taxonomists for standard genome sequencing and annotation.</title>
        <authorList>
            <consortium name="The Broad Institute Genomics Platform"/>
            <consortium name="The Broad Institute Genome Sequencing Center for Infectious Disease"/>
            <person name="Wu L."/>
            <person name="Ma J."/>
        </authorList>
    </citation>
    <scope>NUCLEOTIDE SEQUENCE [LARGE SCALE GENOMIC DNA]</scope>
    <source>
        <strain evidence="4">JCM 17460</strain>
    </source>
</reference>
<gene>
    <name evidence="3" type="ORF">GCM10022263_24640</name>
</gene>
<feature type="domain" description="Amidase" evidence="2">
    <location>
        <begin position="39"/>
        <end position="458"/>
    </location>
</feature>
<dbReference type="PROSITE" id="PS00571">
    <property type="entry name" value="AMIDASES"/>
    <property type="match status" value="1"/>
</dbReference>
<dbReference type="InterPro" id="IPR000120">
    <property type="entry name" value="Amidase"/>
</dbReference>
<evidence type="ECO:0000313" key="3">
    <source>
        <dbReference type="EMBL" id="GAA3535856.1"/>
    </source>
</evidence>
<evidence type="ECO:0000259" key="2">
    <source>
        <dbReference type="Pfam" id="PF01425"/>
    </source>
</evidence>
<keyword evidence="4" id="KW-1185">Reference proteome</keyword>
<sequence>MNDRADAPPDTARDDDDLLFAGVAGQADAVREGRLSSRELVGAVLARIQRHDGRLNAFTVVAAERALAEAAARDAQRDGRGPLHGVPIAVKEEIDVAGEVTTFGGRANRTPRASDGEVVRRLRAAGAVIVGKTNMPEFGQWPFTESVAHGITCNPWDTARSPGGSSGGTAAAVAAGLVPAAIGGDGGGSIRIPAAFCGLYGLKPQRGRVTSAPAEHLWWALGTVGPLTRTVLDSALVYDAIRGAGSGDRFRADDPRRSFVDAARAEPRPLRIGVITRSGIRGVRPDREHVRAVHATADLLDALGHHVESLEPRFPDTTTAFVPQFLGGVRAELAHVERPDLVERRTRQALRLGLWATPRVVAGAMRRGETIAARVEPTFDRYDVLLTPVTPHRPPQVGVLDGVGLVGAARRSLPVTAYTALWNVTGNPAASVPAGFAADGLPLAVQLVGRRGDEPTLLTLSAELERARPWAGARPAL</sequence>
<dbReference type="InterPro" id="IPR023631">
    <property type="entry name" value="Amidase_dom"/>
</dbReference>
<dbReference type="Pfam" id="PF01425">
    <property type="entry name" value="Amidase"/>
    <property type="match status" value="1"/>
</dbReference>
<dbReference type="PANTHER" id="PTHR11895:SF7">
    <property type="entry name" value="GLUTAMYL-TRNA(GLN) AMIDOTRANSFERASE SUBUNIT A, MITOCHONDRIAL"/>
    <property type="match status" value="1"/>
</dbReference>
<dbReference type="Proteomes" id="UP001500301">
    <property type="component" value="Unassembled WGS sequence"/>
</dbReference>
<evidence type="ECO:0000256" key="1">
    <source>
        <dbReference type="ARBA" id="ARBA00009199"/>
    </source>
</evidence>
<dbReference type="InterPro" id="IPR020556">
    <property type="entry name" value="Amidase_CS"/>
</dbReference>
<dbReference type="RefSeq" id="WP_218235758.1">
    <property type="nucleotide sequence ID" value="NZ_BAABBB010000012.1"/>
</dbReference>
<dbReference type="EMBL" id="BAABBB010000012">
    <property type="protein sequence ID" value="GAA3535856.1"/>
    <property type="molecule type" value="Genomic_DNA"/>
</dbReference>
<proteinExistence type="inferred from homology"/>
<dbReference type="NCBIfam" id="NF009119">
    <property type="entry name" value="PRK12470.1"/>
    <property type="match status" value="1"/>
</dbReference>
<name>A0ABP6VHC0_9ACTN</name>
<protein>
    <submittedName>
        <fullName evidence="3">Amidase</fullName>
    </submittedName>
</protein>
<dbReference type="PANTHER" id="PTHR11895">
    <property type="entry name" value="TRANSAMIDASE"/>
    <property type="match status" value="1"/>
</dbReference>
<comment type="caution">
    <text evidence="3">The sequence shown here is derived from an EMBL/GenBank/DDBJ whole genome shotgun (WGS) entry which is preliminary data.</text>
</comment>
<accession>A0ABP6VHC0</accession>
<evidence type="ECO:0000313" key="4">
    <source>
        <dbReference type="Proteomes" id="UP001500301"/>
    </source>
</evidence>
<comment type="similarity">
    <text evidence="1">Belongs to the amidase family.</text>
</comment>
<organism evidence="3 4">
    <name type="scientific">Nocardioides daeguensis</name>
    <dbReference type="NCBI Taxonomy" id="908359"/>
    <lineage>
        <taxon>Bacteria</taxon>
        <taxon>Bacillati</taxon>
        <taxon>Actinomycetota</taxon>
        <taxon>Actinomycetes</taxon>
        <taxon>Propionibacteriales</taxon>
        <taxon>Nocardioidaceae</taxon>
        <taxon>Nocardioides</taxon>
    </lineage>
</organism>